<dbReference type="EMBL" id="JAFIQS020000008">
    <property type="protein sequence ID" value="KAH9478487.1"/>
    <property type="molecule type" value="Genomic_DNA"/>
</dbReference>
<protein>
    <submittedName>
        <fullName evidence="1">Uncharacterized protein</fullName>
    </submittedName>
</protein>
<comment type="caution">
    <text evidence="1">The sequence shown here is derived from an EMBL/GenBank/DDBJ whole genome shotgun (WGS) entry which is preliminary data.</text>
</comment>
<keyword evidence="2" id="KW-1185">Reference proteome</keyword>
<organism evidence="1 2">
    <name type="scientific">Psilocybe cubensis</name>
    <name type="common">Psychedelic mushroom</name>
    <name type="synonym">Stropharia cubensis</name>
    <dbReference type="NCBI Taxonomy" id="181762"/>
    <lineage>
        <taxon>Eukaryota</taxon>
        <taxon>Fungi</taxon>
        <taxon>Dikarya</taxon>
        <taxon>Basidiomycota</taxon>
        <taxon>Agaricomycotina</taxon>
        <taxon>Agaricomycetes</taxon>
        <taxon>Agaricomycetidae</taxon>
        <taxon>Agaricales</taxon>
        <taxon>Agaricineae</taxon>
        <taxon>Strophariaceae</taxon>
        <taxon>Psilocybe</taxon>
    </lineage>
</organism>
<reference evidence="1" key="1">
    <citation type="submission" date="2021-10" db="EMBL/GenBank/DDBJ databases">
        <title>Psilocybe cubensis genome.</title>
        <authorList>
            <person name="Mckernan K.J."/>
            <person name="Crawford S."/>
            <person name="Trippe A."/>
            <person name="Kane L.T."/>
            <person name="Mclaughlin S."/>
        </authorList>
    </citation>
    <scope>NUCLEOTIDE SEQUENCE</scope>
    <source>
        <strain evidence="1">MGC-MH-2018</strain>
    </source>
</reference>
<evidence type="ECO:0000313" key="1">
    <source>
        <dbReference type="EMBL" id="KAH9478487.1"/>
    </source>
</evidence>
<gene>
    <name evidence="1" type="ORF">JR316_0008942</name>
</gene>
<name>A0ACB8GST2_PSICU</name>
<evidence type="ECO:0000313" key="2">
    <source>
        <dbReference type="Proteomes" id="UP000664032"/>
    </source>
</evidence>
<proteinExistence type="predicted"/>
<sequence>MPESVPKVAVGESTPNGGLDDSEEKSVKAEIDGTATQNSEDSAGHQALEDQGVEVLEEIGAVPVLDAEVDLGRLDDRASHTERTSKKR</sequence>
<dbReference type="Proteomes" id="UP000664032">
    <property type="component" value="Unassembled WGS sequence"/>
</dbReference>
<accession>A0ACB8GST2</accession>